<proteinExistence type="predicted"/>
<dbReference type="HOGENOM" id="CLU_669651_0_0_1"/>
<reference evidence="2 3" key="2">
    <citation type="journal article" date="2010" name="Nucleic Acids Res.">
        <title>BeetleBase in 2010: revisions to provide comprehensive genomic information for Tribolium castaneum.</title>
        <authorList>
            <person name="Kim H.S."/>
            <person name="Murphy T."/>
            <person name="Xia J."/>
            <person name="Caragea D."/>
            <person name="Park Y."/>
            <person name="Beeman R.W."/>
            <person name="Lorenzen M.D."/>
            <person name="Butcher S."/>
            <person name="Manak J.R."/>
            <person name="Brown S.J."/>
        </authorList>
    </citation>
    <scope>GENOME REANNOTATION</scope>
    <source>
        <strain evidence="2 3">Georgia GA2</strain>
    </source>
</reference>
<dbReference type="InParanoid" id="D2A4L7"/>
<dbReference type="Proteomes" id="UP000007266">
    <property type="component" value="Linkage group 6"/>
</dbReference>
<dbReference type="PANTHER" id="PTHR33236">
    <property type="entry name" value="INTRAFLAGELLAR TRANSPORT PROTEIN 122 FAMILY PROTEIN-RELATED"/>
    <property type="match status" value="1"/>
</dbReference>
<gene>
    <name evidence="2" type="primary">AUGUSTUS-3.0.2_15389</name>
    <name evidence="2" type="ORF">TcasGA2_TC015389</name>
</gene>
<name>D2A4L7_TRICA</name>
<accession>D2A4L7</accession>
<keyword evidence="3" id="KW-1185">Reference proteome</keyword>
<evidence type="ECO:0000259" key="1">
    <source>
        <dbReference type="Pfam" id="PF26080"/>
    </source>
</evidence>
<dbReference type="eggNOG" id="ENOG502RXVX">
    <property type="taxonomic scope" value="Eukaryota"/>
</dbReference>
<dbReference type="InterPro" id="IPR058698">
    <property type="entry name" value="CUB_metazoa"/>
</dbReference>
<sequence>MLLVIVLVLPLVRCNDIIRFDFWEPPELKNEIESEFGVFVDKRPKFHTETGRTKINNLLKNHLTRLYEQKFKNHDHEAKFFGTALQNKTKKFNKFLSLFQIVQFENSECQSSSTFGDYLGTCYHETECSALNGTNLGDCADGYGVCCVFRNTCGTSSNRNCTYFESPGYPDYDPPGSMVLPPSSSTMPPPITPDPRFPITGGTTRQSDTTMECTINIYKLSDNVQQMRLDFIDLELRGPVNGTCSTESLYYTGVTGMISSFNYDQAAINNRSQPGYFNNLNYAICIRKEAGFCSITYTNMPNGLEYPFQLVNLNEAGESTVPAGQAGAEIFNCPDDYIIIGGTRLCGDKFNDGALIEDFTMNAPVTDSSAGPIVIPVRTDGSVTGRGFKLFYTQNRCV</sequence>
<reference evidence="2 3" key="1">
    <citation type="journal article" date="2008" name="Nature">
        <title>The genome of the model beetle and pest Tribolium castaneum.</title>
        <authorList>
            <consortium name="Tribolium Genome Sequencing Consortium"/>
            <person name="Richards S."/>
            <person name="Gibbs R.A."/>
            <person name="Weinstock G.M."/>
            <person name="Brown S.J."/>
            <person name="Denell R."/>
            <person name="Beeman R.W."/>
            <person name="Gibbs R."/>
            <person name="Beeman R.W."/>
            <person name="Brown S.J."/>
            <person name="Bucher G."/>
            <person name="Friedrich M."/>
            <person name="Grimmelikhuijzen C.J."/>
            <person name="Klingler M."/>
            <person name="Lorenzen M."/>
            <person name="Richards S."/>
            <person name="Roth S."/>
            <person name="Schroder R."/>
            <person name="Tautz D."/>
            <person name="Zdobnov E.M."/>
            <person name="Muzny D."/>
            <person name="Gibbs R.A."/>
            <person name="Weinstock G.M."/>
            <person name="Attaway T."/>
            <person name="Bell S."/>
            <person name="Buhay C.J."/>
            <person name="Chandrabose M.N."/>
            <person name="Chavez D."/>
            <person name="Clerk-Blankenburg K.P."/>
            <person name="Cree A."/>
            <person name="Dao M."/>
            <person name="Davis C."/>
            <person name="Chacko J."/>
            <person name="Dinh H."/>
            <person name="Dugan-Rocha S."/>
            <person name="Fowler G."/>
            <person name="Garner T.T."/>
            <person name="Garnes J."/>
            <person name="Gnirke A."/>
            <person name="Hawes A."/>
            <person name="Hernandez J."/>
            <person name="Hines S."/>
            <person name="Holder M."/>
            <person name="Hume J."/>
            <person name="Jhangiani S.N."/>
            <person name="Joshi V."/>
            <person name="Khan Z.M."/>
            <person name="Jackson L."/>
            <person name="Kovar C."/>
            <person name="Kowis A."/>
            <person name="Lee S."/>
            <person name="Lewis L.R."/>
            <person name="Margolis J."/>
            <person name="Morgan M."/>
            <person name="Nazareth L.V."/>
            <person name="Nguyen N."/>
            <person name="Okwuonu G."/>
            <person name="Parker D."/>
            <person name="Richards S."/>
            <person name="Ruiz S.J."/>
            <person name="Santibanez J."/>
            <person name="Savard J."/>
            <person name="Scherer S.E."/>
            <person name="Schneider B."/>
            <person name="Sodergren E."/>
            <person name="Tautz D."/>
            <person name="Vattahil S."/>
            <person name="Villasana D."/>
            <person name="White C.S."/>
            <person name="Wright R."/>
            <person name="Park Y."/>
            <person name="Beeman R.W."/>
            <person name="Lord J."/>
            <person name="Oppert B."/>
            <person name="Lorenzen M."/>
            <person name="Brown S."/>
            <person name="Wang L."/>
            <person name="Savard J."/>
            <person name="Tautz D."/>
            <person name="Richards S."/>
            <person name="Weinstock G."/>
            <person name="Gibbs R.A."/>
            <person name="Liu Y."/>
            <person name="Worley K."/>
            <person name="Weinstock G."/>
            <person name="Elsik C.G."/>
            <person name="Reese J.T."/>
            <person name="Elhaik E."/>
            <person name="Landan G."/>
            <person name="Graur D."/>
            <person name="Arensburger P."/>
            <person name="Atkinson P."/>
            <person name="Beeman R.W."/>
            <person name="Beidler J."/>
            <person name="Brown S.J."/>
            <person name="Demuth J.P."/>
            <person name="Drury D.W."/>
            <person name="Du Y.Z."/>
            <person name="Fujiwara H."/>
            <person name="Lorenzen M."/>
            <person name="Maselli V."/>
            <person name="Osanai M."/>
            <person name="Park Y."/>
            <person name="Robertson H.M."/>
            <person name="Tu Z."/>
            <person name="Wang J.J."/>
            <person name="Wang S."/>
            <person name="Richards S."/>
            <person name="Song H."/>
            <person name="Zhang L."/>
            <person name="Sodergren E."/>
            <person name="Werner D."/>
            <person name="Stanke M."/>
            <person name="Morgenstern B."/>
            <person name="Solovyev V."/>
            <person name="Kosarev P."/>
            <person name="Brown G."/>
            <person name="Chen H.C."/>
            <person name="Ermolaeva O."/>
            <person name="Hlavina W."/>
            <person name="Kapustin Y."/>
            <person name="Kiryutin B."/>
            <person name="Kitts P."/>
            <person name="Maglott D."/>
            <person name="Pruitt K."/>
            <person name="Sapojnikov V."/>
            <person name="Souvorov A."/>
            <person name="Mackey A.J."/>
            <person name="Waterhouse R.M."/>
            <person name="Wyder S."/>
            <person name="Zdobnov E.M."/>
            <person name="Zdobnov E.M."/>
            <person name="Wyder S."/>
            <person name="Kriventseva E.V."/>
            <person name="Kadowaki T."/>
            <person name="Bork P."/>
            <person name="Aranda M."/>
            <person name="Bao R."/>
            <person name="Beermann A."/>
            <person name="Berns N."/>
            <person name="Bolognesi R."/>
            <person name="Bonneton F."/>
            <person name="Bopp D."/>
            <person name="Brown S.J."/>
            <person name="Bucher G."/>
            <person name="Butts T."/>
            <person name="Chaumot A."/>
            <person name="Denell R.E."/>
            <person name="Ferrier D.E."/>
            <person name="Friedrich M."/>
            <person name="Gordon C.M."/>
            <person name="Jindra M."/>
            <person name="Klingler M."/>
            <person name="Lan Q."/>
            <person name="Lattorff H.M."/>
            <person name="Laudet V."/>
            <person name="von Levetsow C."/>
            <person name="Liu Z."/>
            <person name="Lutz R."/>
            <person name="Lynch J.A."/>
            <person name="da Fonseca R.N."/>
            <person name="Posnien N."/>
            <person name="Reuter R."/>
            <person name="Roth S."/>
            <person name="Savard J."/>
            <person name="Schinko J.B."/>
            <person name="Schmitt C."/>
            <person name="Schoppmeier M."/>
            <person name="Schroder R."/>
            <person name="Shippy T.D."/>
            <person name="Simonnet F."/>
            <person name="Marques-Souza H."/>
            <person name="Tautz D."/>
            <person name="Tomoyasu Y."/>
            <person name="Trauner J."/>
            <person name="Van der Zee M."/>
            <person name="Vervoort M."/>
            <person name="Wittkopp N."/>
            <person name="Wimmer E.A."/>
            <person name="Yang X."/>
            <person name="Jones A.K."/>
            <person name="Sattelle D.B."/>
            <person name="Ebert P.R."/>
            <person name="Nelson D."/>
            <person name="Scott J.G."/>
            <person name="Beeman R.W."/>
            <person name="Muthukrishnan S."/>
            <person name="Kramer K.J."/>
            <person name="Arakane Y."/>
            <person name="Beeman R.W."/>
            <person name="Zhu Q."/>
            <person name="Hogenkamp D."/>
            <person name="Dixit R."/>
            <person name="Oppert B."/>
            <person name="Jiang H."/>
            <person name="Zou Z."/>
            <person name="Marshall J."/>
            <person name="Elpidina E."/>
            <person name="Vinokurov K."/>
            <person name="Oppert C."/>
            <person name="Zou Z."/>
            <person name="Evans J."/>
            <person name="Lu Z."/>
            <person name="Zhao P."/>
            <person name="Sumathipala N."/>
            <person name="Altincicek B."/>
            <person name="Vilcinskas A."/>
            <person name="Williams M."/>
            <person name="Hultmark D."/>
            <person name="Hetru C."/>
            <person name="Jiang H."/>
            <person name="Grimmelikhuijzen C.J."/>
            <person name="Hauser F."/>
            <person name="Cazzamali G."/>
            <person name="Williamson M."/>
            <person name="Park Y."/>
            <person name="Li B."/>
            <person name="Tanaka Y."/>
            <person name="Predel R."/>
            <person name="Neupert S."/>
            <person name="Schachtner J."/>
            <person name="Verleyen P."/>
            <person name="Raible F."/>
            <person name="Bork P."/>
            <person name="Friedrich M."/>
            <person name="Walden K.K."/>
            <person name="Robertson H.M."/>
            <person name="Angeli S."/>
            <person name="Foret S."/>
            <person name="Bucher G."/>
            <person name="Schuetz S."/>
            <person name="Maleszka R."/>
            <person name="Wimmer E.A."/>
            <person name="Beeman R.W."/>
            <person name="Lorenzen M."/>
            <person name="Tomoyasu Y."/>
            <person name="Miller S.C."/>
            <person name="Grossmann D."/>
            <person name="Bucher G."/>
        </authorList>
    </citation>
    <scope>NUCLEOTIDE SEQUENCE [LARGE SCALE GENOMIC DNA]</scope>
    <source>
        <strain evidence="2 3">Georgia GA2</strain>
    </source>
</reference>
<dbReference type="OMA" id="TECTMDY"/>
<protein>
    <recommendedName>
        <fullName evidence="1">CUB domain-containing protein</fullName>
    </recommendedName>
</protein>
<dbReference type="PANTHER" id="PTHR33236:SF11">
    <property type="entry name" value="CUB DOMAIN-CONTAINING PROTEIN"/>
    <property type="match status" value="1"/>
</dbReference>
<dbReference type="EMBL" id="KQ971344">
    <property type="protein sequence ID" value="EFA05241.2"/>
    <property type="molecule type" value="Genomic_DNA"/>
</dbReference>
<feature type="domain" description="CUB" evidence="1">
    <location>
        <begin position="250"/>
        <end position="395"/>
    </location>
</feature>
<evidence type="ECO:0000313" key="3">
    <source>
        <dbReference type="Proteomes" id="UP000007266"/>
    </source>
</evidence>
<evidence type="ECO:0000313" key="2">
    <source>
        <dbReference type="EMBL" id="EFA05241.2"/>
    </source>
</evidence>
<organism evidence="2 3">
    <name type="scientific">Tribolium castaneum</name>
    <name type="common">Red flour beetle</name>
    <dbReference type="NCBI Taxonomy" id="7070"/>
    <lineage>
        <taxon>Eukaryota</taxon>
        <taxon>Metazoa</taxon>
        <taxon>Ecdysozoa</taxon>
        <taxon>Arthropoda</taxon>
        <taxon>Hexapoda</taxon>
        <taxon>Insecta</taxon>
        <taxon>Pterygota</taxon>
        <taxon>Neoptera</taxon>
        <taxon>Endopterygota</taxon>
        <taxon>Coleoptera</taxon>
        <taxon>Polyphaga</taxon>
        <taxon>Cucujiformia</taxon>
        <taxon>Tenebrionidae</taxon>
        <taxon>Tenebrionidae incertae sedis</taxon>
        <taxon>Tribolium</taxon>
    </lineage>
</organism>
<dbReference type="Pfam" id="PF26080">
    <property type="entry name" value="CUB_animal"/>
    <property type="match status" value="1"/>
</dbReference>
<dbReference type="AlphaFoldDB" id="D2A4L7"/>